<dbReference type="CDD" id="cd00195">
    <property type="entry name" value="UBCc_UEV"/>
    <property type="match status" value="1"/>
</dbReference>
<evidence type="ECO:0000313" key="5">
    <source>
        <dbReference type="Proteomes" id="UP001276659"/>
    </source>
</evidence>
<keyword evidence="5" id="KW-1185">Reference proteome</keyword>
<dbReference type="SUPFAM" id="SSF81383">
    <property type="entry name" value="F-box domain"/>
    <property type="match status" value="1"/>
</dbReference>
<evidence type="ECO:0000259" key="2">
    <source>
        <dbReference type="PROSITE" id="PS50127"/>
    </source>
</evidence>
<dbReference type="SUPFAM" id="SSF54495">
    <property type="entry name" value="UBC-like"/>
    <property type="match status" value="1"/>
</dbReference>
<dbReference type="PANTHER" id="PTHR24067">
    <property type="entry name" value="UBIQUITIN-CONJUGATING ENZYME E2"/>
    <property type="match status" value="1"/>
</dbReference>
<dbReference type="InterPro" id="IPR000608">
    <property type="entry name" value="UBC"/>
</dbReference>
<evidence type="ECO:0000259" key="3">
    <source>
        <dbReference type="PROSITE" id="PS50181"/>
    </source>
</evidence>
<dbReference type="Gene3D" id="1.20.1280.50">
    <property type="match status" value="1"/>
</dbReference>
<dbReference type="SMART" id="SM00212">
    <property type="entry name" value="UBCc"/>
    <property type="match status" value="1"/>
</dbReference>
<dbReference type="PROSITE" id="PS50127">
    <property type="entry name" value="UBC_2"/>
    <property type="match status" value="1"/>
</dbReference>
<dbReference type="PROSITE" id="PS50181">
    <property type="entry name" value="FBOX"/>
    <property type="match status" value="1"/>
</dbReference>
<evidence type="ECO:0000313" key="4">
    <source>
        <dbReference type="EMBL" id="KAK3177030.1"/>
    </source>
</evidence>
<evidence type="ECO:0008006" key="6">
    <source>
        <dbReference type="Google" id="ProtNLM"/>
    </source>
</evidence>
<accession>A0AAE0DQY2</accession>
<dbReference type="Pfam" id="PF12937">
    <property type="entry name" value="F-box-like"/>
    <property type="match status" value="1"/>
</dbReference>
<reference evidence="4" key="1">
    <citation type="submission" date="2022-11" db="EMBL/GenBank/DDBJ databases">
        <title>Chromosomal genome sequence assembly and mating type (MAT) locus characterization of the leprose asexual lichenized fungus Lepraria neglecta (Nyl.) Erichsen.</title>
        <authorList>
            <person name="Allen J.L."/>
            <person name="Pfeffer B."/>
        </authorList>
    </citation>
    <scope>NUCLEOTIDE SEQUENCE</scope>
    <source>
        <strain evidence="4">Allen 5258</strain>
    </source>
</reference>
<feature type="domain" description="UBC core" evidence="2">
    <location>
        <begin position="16"/>
        <end position="172"/>
    </location>
</feature>
<gene>
    <name evidence="4" type="ORF">OEA41_008356</name>
</gene>
<dbReference type="SMART" id="SM00256">
    <property type="entry name" value="FBOX"/>
    <property type="match status" value="1"/>
</dbReference>
<sequence length="668" mass="74361">MRIQLIPVSNQSPQGHFNKACQNANMALRQRLLQDIAELQANPYPNIELGMQDDLQQACLLLTPSGKQPLHLTVVFGNEYPLKAPHVTIQTMIHHPNVFNSGYICASILNTEDGYTPAYTLKGIAIQLLSFFSSDYITQEGGRLNIDLKSWDRNMREEYGERVNSYCCVKCGFGRIKPLGGGSVASGKDLLANPFAKQCKLDPGDDTNSPGSVPATGTMEIEKTNQPRLIDRILTLPDEISLLIFAELDTKDLLAAAKVCQKIGDLVTSYDFIRMRELQCFCLKESFLEAKLGVGVNISGRGKQGMLGSEFDLLSQQAFDKFHVRRSIQGLLFEHWLPLPISRRHWRSVRADVDASLTKLAQEANIPTSEANVRVLYNFMSDIVVKLSNEAKATWGDRPKSTLTHASEKAVESYFGLFHLLLCKATENDRIVRDANRNLLHFLGGATSKDAFPSLGHLLVTVLISKQGLTDELTLAIIKEAILRNVVWMLDTKGAGVAELSYLEPSAISDYRLQKTFEASKTSYRLLMFLALFYRTARPPGVPLTTLRDEMFDKHGAPPAGTAERLAKNIRHIRTVGNFPEFFKAMGLKDMPSKENLCTFLKKTIEKSVTLGYSRWALTQGQALAIRRVREPGVEVAEGVGVRVKDEEVLTRREISFFPGKKGGGGHR</sequence>
<dbReference type="InterPro" id="IPR001810">
    <property type="entry name" value="F-box_dom"/>
</dbReference>
<name>A0AAE0DQY2_9LECA</name>
<protein>
    <recommendedName>
        <fullName evidence="6">UBC core domain-containing protein</fullName>
    </recommendedName>
</protein>
<evidence type="ECO:0000256" key="1">
    <source>
        <dbReference type="ARBA" id="ARBA00022786"/>
    </source>
</evidence>
<dbReference type="Proteomes" id="UP001276659">
    <property type="component" value="Unassembled WGS sequence"/>
</dbReference>
<dbReference type="Pfam" id="PF00179">
    <property type="entry name" value="UQ_con"/>
    <property type="match status" value="1"/>
</dbReference>
<dbReference type="EMBL" id="JASNWA010000004">
    <property type="protein sequence ID" value="KAK3177030.1"/>
    <property type="molecule type" value="Genomic_DNA"/>
</dbReference>
<dbReference type="InterPro" id="IPR016135">
    <property type="entry name" value="UBQ-conjugating_enzyme/RWD"/>
</dbReference>
<comment type="caution">
    <text evidence="4">The sequence shown here is derived from an EMBL/GenBank/DDBJ whole genome shotgun (WGS) entry which is preliminary data.</text>
</comment>
<dbReference type="InterPro" id="IPR036047">
    <property type="entry name" value="F-box-like_dom_sf"/>
</dbReference>
<keyword evidence="1" id="KW-0833">Ubl conjugation pathway</keyword>
<proteinExistence type="predicted"/>
<feature type="domain" description="F-box" evidence="3">
    <location>
        <begin position="230"/>
        <end position="276"/>
    </location>
</feature>
<dbReference type="InterPro" id="IPR050113">
    <property type="entry name" value="Ub_conjugating_enzyme"/>
</dbReference>
<dbReference type="Gene3D" id="3.10.110.10">
    <property type="entry name" value="Ubiquitin Conjugating Enzyme"/>
    <property type="match status" value="1"/>
</dbReference>
<dbReference type="AlphaFoldDB" id="A0AAE0DQY2"/>
<organism evidence="4 5">
    <name type="scientific">Lepraria neglecta</name>
    <dbReference type="NCBI Taxonomy" id="209136"/>
    <lineage>
        <taxon>Eukaryota</taxon>
        <taxon>Fungi</taxon>
        <taxon>Dikarya</taxon>
        <taxon>Ascomycota</taxon>
        <taxon>Pezizomycotina</taxon>
        <taxon>Lecanoromycetes</taxon>
        <taxon>OSLEUM clade</taxon>
        <taxon>Lecanoromycetidae</taxon>
        <taxon>Lecanorales</taxon>
        <taxon>Lecanorineae</taxon>
        <taxon>Stereocaulaceae</taxon>
        <taxon>Lepraria</taxon>
    </lineage>
</organism>